<evidence type="ECO:0008006" key="3">
    <source>
        <dbReference type="Google" id="ProtNLM"/>
    </source>
</evidence>
<proteinExistence type="predicted"/>
<protein>
    <recommendedName>
        <fullName evidence="3">CheW-like domain-containing protein</fullName>
    </recommendedName>
</protein>
<accession>A0A7X5F563</accession>
<dbReference type="RefSeq" id="WP_161709403.1">
    <property type="nucleotide sequence ID" value="NZ_JAABLQ010000002.1"/>
</dbReference>
<reference evidence="2" key="1">
    <citation type="submission" date="2020-01" db="EMBL/GenBank/DDBJ databases">
        <authorList>
            <person name="Fang Y."/>
            <person name="Sun R."/>
            <person name="Nie L."/>
            <person name="He J."/>
            <person name="Hao L."/>
            <person name="Wang L."/>
            <person name="Su S."/>
            <person name="Lv E."/>
            <person name="Zhang Z."/>
            <person name="Xie R."/>
            <person name="Liu H."/>
        </authorList>
    </citation>
    <scope>NUCLEOTIDE SEQUENCE [LARGE SCALE GENOMIC DNA]</scope>
    <source>
        <strain evidence="2">XCT-53</strain>
    </source>
</reference>
<sequence length="169" mass="18336">MSQGTLAGNTDYLRVHAGGTTLLVPRTRVASVQGLTGEVRSLAPSQAPSQALSRRLDRSALVVDLARLLHLPSRLPPHPVGLRLVCGTAAWLCLVERVDRIESHPRSSLRPLPRALAPLTRWLDGVIAEESTGTLVCVLRDMPDLPGTATLRRLRRAAVDATHLREDAQ</sequence>
<name>A0A7X5F563_9HYPH</name>
<dbReference type="Proteomes" id="UP000586722">
    <property type="component" value="Unassembled WGS sequence"/>
</dbReference>
<keyword evidence="2" id="KW-1185">Reference proteome</keyword>
<organism evidence="1 2">
    <name type="scientific">Pannonibacter tanglangensis</name>
    <dbReference type="NCBI Taxonomy" id="2750084"/>
    <lineage>
        <taxon>Bacteria</taxon>
        <taxon>Pseudomonadati</taxon>
        <taxon>Pseudomonadota</taxon>
        <taxon>Alphaproteobacteria</taxon>
        <taxon>Hyphomicrobiales</taxon>
        <taxon>Stappiaceae</taxon>
        <taxon>Pannonibacter</taxon>
    </lineage>
</organism>
<dbReference type="InterPro" id="IPR036061">
    <property type="entry name" value="CheW-like_dom_sf"/>
</dbReference>
<evidence type="ECO:0000313" key="2">
    <source>
        <dbReference type="Proteomes" id="UP000586722"/>
    </source>
</evidence>
<gene>
    <name evidence="1" type="ORF">GWI72_16815</name>
</gene>
<dbReference type="SUPFAM" id="SSF50341">
    <property type="entry name" value="CheW-like"/>
    <property type="match status" value="1"/>
</dbReference>
<comment type="caution">
    <text evidence="1">The sequence shown here is derived from an EMBL/GenBank/DDBJ whole genome shotgun (WGS) entry which is preliminary data.</text>
</comment>
<evidence type="ECO:0000313" key="1">
    <source>
        <dbReference type="EMBL" id="NBN79941.1"/>
    </source>
</evidence>
<dbReference type="AlphaFoldDB" id="A0A7X5F563"/>
<dbReference type="EMBL" id="JAABLQ010000002">
    <property type="protein sequence ID" value="NBN79941.1"/>
    <property type="molecule type" value="Genomic_DNA"/>
</dbReference>
<dbReference type="GO" id="GO:0006935">
    <property type="term" value="P:chemotaxis"/>
    <property type="evidence" value="ECO:0007669"/>
    <property type="project" value="InterPro"/>
</dbReference>
<dbReference type="GO" id="GO:0007165">
    <property type="term" value="P:signal transduction"/>
    <property type="evidence" value="ECO:0007669"/>
    <property type="project" value="InterPro"/>
</dbReference>